<dbReference type="InterPro" id="IPR002104">
    <property type="entry name" value="Integrase_catalytic"/>
</dbReference>
<dbReference type="InterPro" id="IPR053876">
    <property type="entry name" value="Phage_int_M"/>
</dbReference>
<dbReference type="InterPro" id="IPR013762">
    <property type="entry name" value="Integrase-like_cat_sf"/>
</dbReference>
<keyword evidence="6" id="KW-1185">Reference proteome</keyword>
<keyword evidence="3" id="KW-0233">DNA recombination</keyword>
<evidence type="ECO:0000259" key="4">
    <source>
        <dbReference type="PROSITE" id="PS51898"/>
    </source>
</evidence>
<name>A0A937UTV6_9ACTN</name>
<sequence length="439" mass="48496">MARVKDRWYNAKKGTGGERVKSARYGKGDRWQVEYVDDQGNTKYPTFRTRAAADQFASTVETDLLRGAYIDPDKGRQLFRDYVAQDWLPAQVQHAPSTAETLDSDLRNHILPAFGDRQVGQIQRRAVVTWVAGRSKLLAPRTLHRVYGFLATILKAAAVDGVIRQTPCVNINLPPITQTRVDPLPTLAVEALIAAAPERWRSAFVVAAGMGMREGEILGLTLDRVEFLGRRRRIRVDRQAQTLNKGGPYLRPVKREASERSIPLPDVVGQALSRHVTTFPPAIVEVDEYTERAAGAPAKRSRVRLLYPGPDGGIMRRNRFIDSVWKRTVKAAERALRTQAADERAKGSTAAADATDAVADRLAGKVDFHELRHFYASLLIHAGESVKVVQARLGHKSAVETLDTYGHLWPDDEEGTRAAVDGVLGATPADKTAQEQSTA</sequence>
<evidence type="ECO:0000313" key="5">
    <source>
        <dbReference type="EMBL" id="MBL7630451.1"/>
    </source>
</evidence>
<dbReference type="InterPro" id="IPR050090">
    <property type="entry name" value="Tyrosine_recombinase_XerCD"/>
</dbReference>
<dbReference type="EMBL" id="JAEACQ010000249">
    <property type="protein sequence ID" value="MBL7630451.1"/>
    <property type="molecule type" value="Genomic_DNA"/>
</dbReference>
<reference evidence="5" key="1">
    <citation type="submission" date="2020-12" db="EMBL/GenBank/DDBJ databases">
        <title>Genomic characterization of non-nitrogen-fixing Frankia strains.</title>
        <authorList>
            <person name="Carlos-Shanley C."/>
            <person name="Guerra T."/>
            <person name="Hahn D."/>
        </authorList>
    </citation>
    <scope>NUCLEOTIDE SEQUENCE</scope>
    <source>
        <strain evidence="5">CN6</strain>
    </source>
</reference>
<comment type="caution">
    <text evidence="5">The sequence shown here is derived from an EMBL/GenBank/DDBJ whole genome shotgun (WGS) entry which is preliminary data.</text>
</comment>
<keyword evidence="2" id="KW-0238">DNA-binding</keyword>
<organism evidence="5 6">
    <name type="scientific">Frankia nepalensis</name>
    <dbReference type="NCBI Taxonomy" id="1836974"/>
    <lineage>
        <taxon>Bacteria</taxon>
        <taxon>Bacillati</taxon>
        <taxon>Actinomycetota</taxon>
        <taxon>Actinomycetes</taxon>
        <taxon>Frankiales</taxon>
        <taxon>Frankiaceae</taxon>
        <taxon>Frankia</taxon>
    </lineage>
</organism>
<evidence type="ECO:0000256" key="1">
    <source>
        <dbReference type="ARBA" id="ARBA00008857"/>
    </source>
</evidence>
<dbReference type="Gene3D" id="1.10.443.10">
    <property type="entry name" value="Intergrase catalytic core"/>
    <property type="match status" value="1"/>
</dbReference>
<evidence type="ECO:0000256" key="2">
    <source>
        <dbReference type="ARBA" id="ARBA00023125"/>
    </source>
</evidence>
<proteinExistence type="inferred from homology"/>
<feature type="domain" description="Tyr recombinase" evidence="4">
    <location>
        <begin position="179"/>
        <end position="421"/>
    </location>
</feature>
<dbReference type="AlphaFoldDB" id="A0A937UTV6"/>
<accession>A0A937UTV6</accession>
<dbReference type="RefSeq" id="WP_203001928.1">
    <property type="nucleotide sequence ID" value="NZ_JADWYU010000247.1"/>
</dbReference>
<evidence type="ECO:0000313" key="6">
    <source>
        <dbReference type="Proteomes" id="UP000604475"/>
    </source>
</evidence>
<dbReference type="Pfam" id="PF22022">
    <property type="entry name" value="Phage_int_M"/>
    <property type="match status" value="1"/>
</dbReference>
<dbReference type="PANTHER" id="PTHR30349:SF64">
    <property type="entry name" value="PROPHAGE INTEGRASE INTD-RELATED"/>
    <property type="match status" value="1"/>
</dbReference>
<dbReference type="PANTHER" id="PTHR30349">
    <property type="entry name" value="PHAGE INTEGRASE-RELATED"/>
    <property type="match status" value="1"/>
</dbReference>
<comment type="similarity">
    <text evidence="1">Belongs to the 'phage' integrase family.</text>
</comment>
<dbReference type="SUPFAM" id="SSF56349">
    <property type="entry name" value="DNA breaking-rejoining enzymes"/>
    <property type="match status" value="1"/>
</dbReference>
<protein>
    <submittedName>
        <fullName evidence="5">Site-specific integrase</fullName>
    </submittedName>
</protein>
<dbReference type="InterPro" id="IPR010998">
    <property type="entry name" value="Integrase_recombinase_N"/>
</dbReference>
<dbReference type="PROSITE" id="PS51898">
    <property type="entry name" value="TYR_RECOMBINASE"/>
    <property type="match status" value="1"/>
</dbReference>
<gene>
    <name evidence="5" type="ORF">I7412_25480</name>
</gene>
<dbReference type="InterPro" id="IPR011010">
    <property type="entry name" value="DNA_brk_join_enz"/>
</dbReference>
<dbReference type="GO" id="GO:0006310">
    <property type="term" value="P:DNA recombination"/>
    <property type="evidence" value="ECO:0007669"/>
    <property type="project" value="UniProtKB-KW"/>
</dbReference>
<dbReference type="GO" id="GO:0015074">
    <property type="term" value="P:DNA integration"/>
    <property type="evidence" value="ECO:0007669"/>
    <property type="project" value="InterPro"/>
</dbReference>
<dbReference type="GO" id="GO:0003677">
    <property type="term" value="F:DNA binding"/>
    <property type="evidence" value="ECO:0007669"/>
    <property type="project" value="UniProtKB-KW"/>
</dbReference>
<dbReference type="Pfam" id="PF00589">
    <property type="entry name" value="Phage_integrase"/>
    <property type="match status" value="1"/>
</dbReference>
<dbReference type="Gene3D" id="1.10.150.130">
    <property type="match status" value="1"/>
</dbReference>
<dbReference type="CDD" id="cd01189">
    <property type="entry name" value="INT_ICEBs1_C_like"/>
    <property type="match status" value="1"/>
</dbReference>
<evidence type="ECO:0000256" key="3">
    <source>
        <dbReference type="ARBA" id="ARBA00023172"/>
    </source>
</evidence>
<dbReference type="Proteomes" id="UP000604475">
    <property type="component" value="Unassembled WGS sequence"/>
</dbReference>